<dbReference type="eggNOG" id="ENOG502ZA4F">
    <property type="taxonomic scope" value="Bacteria"/>
</dbReference>
<keyword evidence="3" id="KW-1185">Reference proteome</keyword>
<feature type="chain" id="PRO_5003938251" evidence="1">
    <location>
        <begin position="26"/>
        <end position="426"/>
    </location>
</feature>
<evidence type="ECO:0000313" key="3">
    <source>
        <dbReference type="Proteomes" id="UP000010475"/>
    </source>
</evidence>
<keyword evidence="1" id="KW-0732">Signal</keyword>
<proteinExistence type="predicted"/>
<organism evidence="2 3">
    <name type="scientific">Cylindrospermum stagnale PCC 7417</name>
    <dbReference type="NCBI Taxonomy" id="56107"/>
    <lineage>
        <taxon>Bacteria</taxon>
        <taxon>Bacillati</taxon>
        <taxon>Cyanobacteriota</taxon>
        <taxon>Cyanophyceae</taxon>
        <taxon>Nostocales</taxon>
        <taxon>Nostocaceae</taxon>
        <taxon>Cylindrospermum</taxon>
    </lineage>
</organism>
<name>K9WUN2_9NOST</name>
<dbReference type="EMBL" id="CP003642">
    <property type="protein sequence ID" value="AFZ23237.1"/>
    <property type="molecule type" value="Genomic_DNA"/>
</dbReference>
<gene>
    <name evidence="2" type="ORF">Cylst_0912</name>
</gene>
<evidence type="ECO:0000313" key="2">
    <source>
        <dbReference type="EMBL" id="AFZ23237.1"/>
    </source>
</evidence>
<feature type="signal peptide" evidence="1">
    <location>
        <begin position="1"/>
        <end position="25"/>
    </location>
</feature>
<evidence type="ECO:0000256" key="1">
    <source>
        <dbReference type="SAM" id="SignalP"/>
    </source>
</evidence>
<dbReference type="RefSeq" id="WP_015206493.1">
    <property type="nucleotide sequence ID" value="NC_019757.1"/>
</dbReference>
<dbReference type="AlphaFoldDB" id="K9WUN2"/>
<dbReference type="KEGG" id="csg:Cylst_0912"/>
<sequence length="426" mass="47400">MKFNTFNSSLALILLSFSFLPSAEAQTPVAVNSQLSQEATALRQQGSKGLQTFLKSHASDMSSPETRAALDVLCRQRDCHASRLYWYTDIEQAKAAAKASNKPILSLRLLGRLDQDLSCANSRFFRVALYPNAEISQLLNERFILHWQSVRPVPKVTIDFGDGRQMERTITGNSIHYVLDAAGRPIDAIPGLYGPKAFGRQLKQAEAAVKEFSNLAKGDRESFLQKYHSDRLNSIQTQWAADLSRLGIKSPPKLVEVPAPTATVAGSLAVAKMAVERPMLSAIQPAAQNQKALLEITDQQTWNKIAQLYAADAKLDKNSISLIRAKKFQSANNQTDDLLKLVKNFETTMAVDTVRNEYTLHNQIHQWFIQRNQTSNVELLNEKVYAQLFLTPSSDPWLGLLPSDSYSAIDNDGIHQTTVGEAKIKK</sequence>
<protein>
    <submittedName>
        <fullName evidence="2">Uncharacterized protein</fullName>
    </submittedName>
</protein>
<reference evidence="2 3" key="1">
    <citation type="submission" date="2012-06" db="EMBL/GenBank/DDBJ databases">
        <title>Finished chromosome of genome of Cylindrospermum stagnale PCC 7417.</title>
        <authorList>
            <consortium name="US DOE Joint Genome Institute"/>
            <person name="Gugger M."/>
            <person name="Coursin T."/>
            <person name="Rippka R."/>
            <person name="Tandeau De Marsac N."/>
            <person name="Huntemann M."/>
            <person name="Wei C.-L."/>
            <person name="Han J."/>
            <person name="Detter J.C."/>
            <person name="Han C."/>
            <person name="Tapia R."/>
            <person name="Chen A."/>
            <person name="Kyrpides N."/>
            <person name="Mavromatis K."/>
            <person name="Markowitz V."/>
            <person name="Szeto E."/>
            <person name="Ivanova N."/>
            <person name="Pagani I."/>
            <person name="Pati A."/>
            <person name="Goodwin L."/>
            <person name="Nordberg H.P."/>
            <person name="Cantor M.N."/>
            <person name="Hua S.X."/>
            <person name="Woyke T."/>
            <person name="Kerfeld C.A."/>
        </authorList>
    </citation>
    <scope>NUCLEOTIDE SEQUENCE [LARGE SCALE GENOMIC DNA]</scope>
    <source>
        <strain evidence="2 3">PCC 7417</strain>
    </source>
</reference>
<dbReference type="PATRIC" id="fig|56107.3.peg.1022"/>
<dbReference type="HOGENOM" id="CLU_652022_0_0_3"/>
<dbReference type="Proteomes" id="UP000010475">
    <property type="component" value="Chromosome"/>
</dbReference>
<dbReference type="OrthoDB" id="264071at2"/>
<dbReference type="STRING" id="56107.Cylst_0912"/>
<accession>K9WUN2</accession>